<feature type="transmembrane region" description="Helical" evidence="1">
    <location>
        <begin position="184"/>
        <end position="202"/>
    </location>
</feature>
<feature type="transmembrane region" description="Helical" evidence="1">
    <location>
        <begin position="6"/>
        <end position="25"/>
    </location>
</feature>
<keyword evidence="1" id="KW-0812">Transmembrane</keyword>
<proteinExistence type="predicted"/>
<keyword evidence="1" id="KW-0472">Membrane</keyword>
<evidence type="ECO:0000313" key="3">
    <source>
        <dbReference type="Proteomes" id="UP000503840"/>
    </source>
</evidence>
<dbReference type="Proteomes" id="UP000503840">
    <property type="component" value="Unassembled WGS sequence"/>
</dbReference>
<accession>A0A7J0BHW8</accession>
<feature type="transmembrane region" description="Helical" evidence="1">
    <location>
        <begin position="34"/>
        <end position="53"/>
    </location>
</feature>
<dbReference type="EMBL" id="BLVO01000013">
    <property type="protein sequence ID" value="GFM33310.1"/>
    <property type="molecule type" value="Genomic_DNA"/>
</dbReference>
<comment type="caution">
    <text evidence="2">The sequence shown here is derived from an EMBL/GenBank/DDBJ whole genome shotgun (WGS) entry which is preliminary data.</text>
</comment>
<keyword evidence="1" id="KW-1133">Transmembrane helix</keyword>
<protein>
    <submittedName>
        <fullName evidence="2">Membrane protein</fullName>
    </submittedName>
</protein>
<dbReference type="RefSeq" id="WP_174404978.1">
    <property type="nucleotide sequence ID" value="NZ_BLVO01000013.1"/>
</dbReference>
<dbReference type="PANTHER" id="PTHR36111:SF2">
    <property type="entry name" value="INNER MEMBRANE PROTEIN"/>
    <property type="match status" value="1"/>
</dbReference>
<dbReference type="Pfam" id="PF04474">
    <property type="entry name" value="DUF554"/>
    <property type="match status" value="1"/>
</dbReference>
<feature type="transmembrane region" description="Helical" evidence="1">
    <location>
        <begin position="99"/>
        <end position="121"/>
    </location>
</feature>
<gene>
    <name evidence="2" type="ORF">DSM101010T_16750</name>
</gene>
<sequence length="228" mass="24388">MVFPLGSLFNVVCIVVGGVVGLVLGGRLPDRMRAIVFTGLGLCTLIIGMQMGLKTQNPLVLVFSILLGSITGELLKLEDRLTALGDWMKKRMRSGNERFTEGFVSSSVLFCIGAMAILGSFDEGLRGDHTILFTKSILDGFASVAFAASYGVGVIFSAIPVFIYQASLTVFATVLQPILNEAMMTELVATGGALIIGISINLMELRRIPLTNMLPALVFAPVLARILM</sequence>
<reference evidence="2 3" key="1">
    <citation type="submission" date="2020-05" db="EMBL/GenBank/DDBJ databases">
        <title>Draft genome sequence of Desulfovibrio sp. strain HN2T.</title>
        <authorList>
            <person name="Ueno A."/>
            <person name="Tamazawa S."/>
            <person name="Tamamura S."/>
            <person name="Murakami T."/>
            <person name="Kiyama T."/>
            <person name="Inomata H."/>
            <person name="Amano Y."/>
            <person name="Miyakawa K."/>
            <person name="Tamaki H."/>
            <person name="Naganuma T."/>
            <person name="Kaneko K."/>
        </authorList>
    </citation>
    <scope>NUCLEOTIDE SEQUENCE [LARGE SCALE GENOMIC DNA]</scope>
    <source>
        <strain evidence="2 3">HN2</strain>
    </source>
</reference>
<keyword evidence="3" id="KW-1185">Reference proteome</keyword>
<feature type="transmembrane region" description="Helical" evidence="1">
    <location>
        <begin position="141"/>
        <end position="163"/>
    </location>
</feature>
<evidence type="ECO:0000313" key="2">
    <source>
        <dbReference type="EMBL" id="GFM33310.1"/>
    </source>
</evidence>
<dbReference type="AlphaFoldDB" id="A0A7J0BHW8"/>
<organism evidence="2 3">
    <name type="scientific">Desulfovibrio subterraneus</name>
    <dbReference type="NCBI Taxonomy" id="2718620"/>
    <lineage>
        <taxon>Bacteria</taxon>
        <taxon>Pseudomonadati</taxon>
        <taxon>Thermodesulfobacteriota</taxon>
        <taxon>Desulfovibrionia</taxon>
        <taxon>Desulfovibrionales</taxon>
        <taxon>Desulfovibrionaceae</taxon>
        <taxon>Desulfovibrio</taxon>
    </lineage>
</organism>
<dbReference type="PANTHER" id="PTHR36111">
    <property type="entry name" value="INNER MEMBRANE PROTEIN-RELATED"/>
    <property type="match status" value="1"/>
</dbReference>
<evidence type="ECO:0000256" key="1">
    <source>
        <dbReference type="SAM" id="Phobius"/>
    </source>
</evidence>
<name>A0A7J0BHW8_9BACT</name>
<dbReference type="InterPro" id="IPR007563">
    <property type="entry name" value="DUF554"/>
</dbReference>